<dbReference type="GO" id="GO:0005737">
    <property type="term" value="C:cytoplasm"/>
    <property type="evidence" value="ECO:0007669"/>
    <property type="project" value="TreeGrafter"/>
</dbReference>
<dbReference type="PANTHER" id="PTHR31213:SF201">
    <property type="entry name" value="OS03G0300400 PROTEIN"/>
    <property type="match status" value="1"/>
</dbReference>
<dbReference type="PRINTS" id="PR00634">
    <property type="entry name" value="BETALLERGEN"/>
</dbReference>
<dbReference type="PANTHER" id="PTHR31213">
    <property type="entry name" value="OS08G0374000 PROTEIN-RELATED"/>
    <property type="match status" value="1"/>
</dbReference>
<accession>A0AAV7FH27</accession>
<protein>
    <recommendedName>
        <fullName evidence="2">Bet v I/Major latex protein domain-containing protein</fullName>
    </recommendedName>
</protein>
<comment type="similarity">
    <text evidence="1">Belongs to the BetVI family.</text>
</comment>
<dbReference type="GO" id="GO:0004864">
    <property type="term" value="F:protein phosphatase inhibitor activity"/>
    <property type="evidence" value="ECO:0007669"/>
    <property type="project" value="InterPro"/>
</dbReference>
<dbReference type="Pfam" id="PF00407">
    <property type="entry name" value="Bet_v_1"/>
    <property type="match status" value="1"/>
</dbReference>
<dbReference type="InterPro" id="IPR024949">
    <property type="entry name" value="Bet_v_I_allergen"/>
</dbReference>
<dbReference type="InterPro" id="IPR023393">
    <property type="entry name" value="START-like_dom_sf"/>
</dbReference>
<organism evidence="3 4">
    <name type="scientific">Aristolochia fimbriata</name>
    <name type="common">White veined hardy Dutchman's pipe vine</name>
    <dbReference type="NCBI Taxonomy" id="158543"/>
    <lineage>
        <taxon>Eukaryota</taxon>
        <taxon>Viridiplantae</taxon>
        <taxon>Streptophyta</taxon>
        <taxon>Embryophyta</taxon>
        <taxon>Tracheophyta</taxon>
        <taxon>Spermatophyta</taxon>
        <taxon>Magnoliopsida</taxon>
        <taxon>Magnoliidae</taxon>
        <taxon>Piperales</taxon>
        <taxon>Aristolochiaceae</taxon>
        <taxon>Aristolochia</taxon>
    </lineage>
</organism>
<reference evidence="3 4" key="1">
    <citation type="submission" date="2021-07" db="EMBL/GenBank/DDBJ databases">
        <title>The Aristolochia fimbriata genome: insights into angiosperm evolution, floral development and chemical biosynthesis.</title>
        <authorList>
            <person name="Jiao Y."/>
        </authorList>
    </citation>
    <scope>NUCLEOTIDE SEQUENCE [LARGE SCALE GENOMIC DNA]</scope>
    <source>
        <strain evidence="3">IBCAS-2021</strain>
        <tissue evidence="3">Leaf</tissue>
    </source>
</reference>
<dbReference type="GO" id="GO:0009738">
    <property type="term" value="P:abscisic acid-activated signaling pathway"/>
    <property type="evidence" value="ECO:0007669"/>
    <property type="project" value="InterPro"/>
</dbReference>
<dbReference type="GO" id="GO:0005634">
    <property type="term" value="C:nucleus"/>
    <property type="evidence" value="ECO:0007669"/>
    <property type="project" value="TreeGrafter"/>
</dbReference>
<dbReference type="InterPro" id="IPR000916">
    <property type="entry name" value="Bet_v_I/MLP"/>
</dbReference>
<sequence length="159" mass="16725">MVAGSVTGEFASPIATARIWKAGVREAHLLLPKLLPQVITSIEILEGDGGAGTIKKLTLAEGGYVKDRVEVMDDEKYLFKYSAIEGGSLLGAKVSSLQFELTIEASPGGGSISKLKVDYDAIDGATGVEEEVAKVKEGVTGMVKAVEAYLLAHPEAYLV</sequence>
<evidence type="ECO:0000259" key="2">
    <source>
        <dbReference type="SMART" id="SM01037"/>
    </source>
</evidence>
<evidence type="ECO:0000256" key="1">
    <source>
        <dbReference type="ARBA" id="ARBA00009744"/>
    </source>
</evidence>
<dbReference type="AlphaFoldDB" id="A0AAV7FH27"/>
<dbReference type="SMART" id="SM01037">
    <property type="entry name" value="Bet_v_1"/>
    <property type="match status" value="1"/>
</dbReference>
<comment type="caution">
    <text evidence="3">The sequence shown here is derived from an EMBL/GenBank/DDBJ whole genome shotgun (WGS) entry which is preliminary data.</text>
</comment>
<dbReference type="GO" id="GO:0038023">
    <property type="term" value="F:signaling receptor activity"/>
    <property type="evidence" value="ECO:0007669"/>
    <property type="project" value="InterPro"/>
</dbReference>
<gene>
    <name evidence="3" type="ORF">H6P81_004029</name>
</gene>
<dbReference type="FunFam" id="3.30.530.20:FF:000007">
    <property type="entry name" value="Major pollen allergen Bet v 1-A"/>
    <property type="match status" value="1"/>
</dbReference>
<dbReference type="GO" id="GO:0006952">
    <property type="term" value="P:defense response"/>
    <property type="evidence" value="ECO:0007669"/>
    <property type="project" value="InterPro"/>
</dbReference>
<dbReference type="InterPro" id="IPR050279">
    <property type="entry name" value="Plant_def-hormone_signal"/>
</dbReference>
<evidence type="ECO:0000313" key="3">
    <source>
        <dbReference type="EMBL" id="KAG9459521.1"/>
    </source>
</evidence>
<evidence type="ECO:0000313" key="4">
    <source>
        <dbReference type="Proteomes" id="UP000825729"/>
    </source>
</evidence>
<feature type="domain" description="Bet v I/Major latex protein" evidence="2">
    <location>
        <begin position="1"/>
        <end position="153"/>
    </location>
</feature>
<dbReference type="EMBL" id="JAINDJ010000002">
    <property type="protein sequence ID" value="KAG9459521.1"/>
    <property type="molecule type" value="Genomic_DNA"/>
</dbReference>
<dbReference type="Proteomes" id="UP000825729">
    <property type="component" value="Unassembled WGS sequence"/>
</dbReference>
<dbReference type="GO" id="GO:0010427">
    <property type="term" value="F:abscisic acid binding"/>
    <property type="evidence" value="ECO:0007669"/>
    <property type="project" value="InterPro"/>
</dbReference>
<dbReference type="CDD" id="cd07816">
    <property type="entry name" value="Bet_v1-like"/>
    <property type="match status" value="1"/>
</dbReference>
<proteinExistence type="inferred from homology"/>
<dbReference type="SUPFAM" id="SSF55961">
    <property type="entry name" value="Bet v1-like"/>
    <property type="match status" value="1"/>
</dbReference>
<name>A0AAV7FH27_ARIFI</name>
<keyword evidence="4" id="KW-1185">Reference proteome</keyword>
<dbReference type="Gene3D" id="3.30.530.20">
    <property type="match status" value="1"/>
</dbReference>